<evidence type="ECO:0000313" key="2">
    <source>
        <dbReference type="Proteomes" id="UP001231370"/>
    </source>
</evidence>
<organism evidence="1 2">
    <name type="scientific">Roseofilum halophilum BLCC-M91</name>
    <dbReference type="NCBI Taxonomy" id="3022259"/>
    <lineage>
        <taxon>Bacteria</taxon>
        <taxon>Bacillati</taxon>
        <taxon>Cyanobacteriota</taxon>
        <taxon>Cyanophyceae</taxon>
        <taxon>Desertifilales</taxon>
        <taxon>Desertifilaceae</taxon>
        <taxon>Roseofilum</taxon>
        <taxon>Roseofilum halophilum</taxon>
    </lineage>
</organism>
<evidence type="ECO:0000313" key="1">
    <source>
        <dbReference type="EMBL" id="MDJ1179325.1"/>
    </source>
</evidence>
<comment type="caution">
    <text evidence="1">The sequence shown here is derived from an EMBL/GenBank/DDBJ whole genome shotgun (WGS) entry which is preliminary data.</text>
</comment>
<dbReference type="Proteomes" id="UP001231370">
    <property type="component" value="Unassembled WGS sequence"/>
</dbReference>
<protein>
    <recommendedName>
        <fullName evidence="3">STAS/SEC14 domain-containing protein</fullName>
    </recommendedName>
</protein>
<evidence type="ECO:0008006" key="3">
    <source>
        <dbReference type="Google" id="ProtNLM"/>
    </source>
</evidence>
<reference evidence="1 2" key="1">
    <citation type="submission" date="2023-01" db="EMBL/GenBank/DDBJ databases">
        <title>Novel diversity within Roseofilum (Cyanobacteria; Desertifilaceae) from marine benthic mats with descriptions of four novel species.</title>
        <authorList>
            <person name="Wang Y."/>
            <person name="Berthold D.E."/>
            <person name="Hu J."/>
            <person name="Lefler F.W."/>
            <person name="Laughinghouse H.D. IV."/>
        </authorList>
    </citation>
    <scope>NUCLEOTIDE SEQUENCE [LARGE SCALE GENOMIC DNA]</scope>
    <source>
        <strain evidence="1 2">BLCC-M91</strain>
    </source>
</reference>
<proteinExistence type="predicted"/>
<dbReference type="EMBL" id="JAQPOK010000083">
    <property type="protein sequence ID" value="MDJ1179325.1"/>
    <property type="molecule type" value="Genomic_DNA"/>
</dbReference>
<accession>A0ABT7BJG6</accession>
<keyword evidence="2" id="KW-1185">Reference proteome</keyword>
<sequence>MLTQEEKHVIKEVAGWTVGENFEVLDQDALLSELAQTILRLREIAEEPAPEGVPTPGLLIEKTFLKRAKNALGFEIGEKGELASDILDRLLNLLIKSEEQKKELRFFLDQAAWHYEDMERELIERILISKRTKQQMREEAFYLGKEPLLDPPLPSKPF</sequence>
<name>A0ABT7BJG6_9CYAN</name>
<gene>
    <name evidence="1" type="ORF">PJF56_10655</name>
</gene>
<dbReference type="RefSeq" id="WP_283762635.1">
    <property type="nucleotide sequence ID" value="NZ_JAQPOK010000083.1"/>
</dbReference>